<sequence>MAHSPPSTSGVLPEPICLLCGVAILTTDELGMPKEFYKSKGDLKLDRQPWTKYWKPSRAEHFMVSAYEVENAHYIRKFPRLWCCLYRAIIKDSKTKYRLTGITSTPNWQGPFYALNDPAKARITGKKNAQYHSQAFTQFYAANITRQPRVYKDKTIGYVIHAHCWALLGHVEGPGLNNMNLVRLIRV</sequence>
<evidence type="ECO:0000313" key="1">
    <source>
        <dbReference type="EMBL" id="KAJ5568627.1"/>
    </source>
</evidence>
<organism evidence="1 2">
    <name type="scientific">Penicillium hetheringtonii</name>
    <dbReference type="NCBI Taxonomy" id="911720"/>
    <lineage>
        <taxon>Eukaryota</taxon>
        <taxon>Fungi</taxon>
        <taxon>Dikarya</taxon>
        <taxon>Ascomycota</taxon>
        <taxon>Pezizomycotina</taxon>
        <taxon>Eurotiomycetes</taxon>
        <taxon>Eurotiomycetidae</taxon>
        <taxon>Eurotiales</taxon>
        <taxon>Aspergillaceae</taxon>
        <taxon>Penicillium</taxon>
    </lineage>
</organism>
<gene>
    <name evidence="1" type="ORF">N7450_011113</name>
</gene>
<comment type="caution">
    <text evidence="1">The sequence shown here is derived from an EMBL/GenBank/DDBJ whole genome shotgun (WGS) entry which is preliminary data.</text>
</comment>
<dbReference type="EMBL" id="JAQJAC010000010">
    <property type="protein sequence ID" value="KAJ5568627.1"/>
    <property type="molecule type" value="Genomic_DNA"/>
</dbReference>
<protein>
    <submittedName>
        <fullName evidence="1">Uncharacterized protein</fullName>
    </submittedName>
</protein>
<dbReference type="AlphaFoldDB" id="A0AAD6GMM1"/>
<evidence type="ECO:0000313" key="2">
    <source>
        <dbReference type="Proteomes" id="UP001216150"/>
    </source>
</evidence>
<accession>A0AAD6GMM1</accession>
<reference evidence="1 2" key="1">
    <citation type="journal article" date="2023" name="IMA Fungus">
        <title>Comparative genomic study of the Penicillium genus elucidates a diverse pangenome and 15 lateral gene transfer events.</title>
        <authorList>
            <person name="Petersen C."/>
            <person name="Sorensen T."/>
            <person name="Nielsen M.R."/>
            <person name="Sondergaard T.E."/>
            <person name="Sorensen J.L."/>
            <person name="Fitzpatrick D.A."/>
            <person name="Frisvad J.C."/>
            <person name="Nielsen K.L."/>
        </authorList>
    </citation>
    <scope>NUCLEOTIDE SEQUENCE [LARGE SCALE GENOMIC DNA]</scope>
    <source>
        <strain evidence="1 2">IBT 29057</strain>
    </source>
</reference>
<keyword evidence="2" id="KW-1185">Reference proteome</keyword>
<dbReference type="Proteomes" id="UP001216150">
    <property type="component" value="Unassembled WGS sequence"/>
</dbReference>
<name>A0AAD6GMM1_9EURO</name>
<proteinExistence type="predicted"/>